<evidence type="ECO:0000256" key="1">
    <source>
        <dbReference type="ARBA" id="ARBA00001946"/>
    </source>
</evidence>
<dbReference type="InterPro" id="IPR015376">
    <property type="entry name" value="Znr_NADH_PPase"/>
</dbReference>
<evidence type="ECO:0000256" key="4">
    <source>
        <dbReference type="ARBA" id="ARBA00012381"/>
    </source>
</evidence>
<dbReference type="GO" id="GO:0046872">
    <property type="term" value="F:metal ion binding"/>
    <property type="evidence" value="ECO:0007669"/>
    <property type="project" value="UniProtKB-KW"/>
</dbReference>
<reference evidence="11 12" key="1">
    <citation type="submission" date="2017-05" db="EMBL/GenBank/DDBJ databases">
        <title>Butyricicoccus porcorum sp. nov. a butyrate-producing bacterium from the swine intestinal tract.</title>
        <authorList>
            <person name="Trachsel J."/>
            <person name="Humphrey S."/>
            <person name="Allen H.K."/>
        </authorList>
    </citation>
    <scope>NUCLEOTIDE SEQUENCE [LARGE SCALE GENOMIC DNA]</scope>
    <source>
        <strain evidence="11">BB10</strain>
    </source>
</reference>
<dbReference type="OrthoDB" id="9787476at2"/>
<evidence type="ECO:0000256" key="2">
    <source>
        <dbReference type="ARBA" id="ARBA00001947"/>
    </source>
</evidence>
<keyword evidence="12" id="KW-1185">Reference proteome</keyword>
<dbReference type="EC" id="3.6.1.22" evidence="4"/>
<dbReference type="Pfam" id="PF00293">
    <property type="entry name" value="NUDIX"/>
    <property type="match status" value="1"/>
</dbReference>
<protein>
    <recommendedName>
        <fullName evidence="4">NAD(+) diphosphatase</fullName>
        <ecNumber evidence="4">3.6.1.22</ecNumber>
    </recommendedName>
</protein>
<dbReference type="InterPro" id="IPR050241">
    <property type="entry name" value="NAD-cap_RNA_hydrolase_NudC"/>
</dbReference>
<keyword evidence="7" id="KW-0460">Magnesium</keyword>
<keyword evidence="8" id="KW-0520">NAD</keyword>
<gene>
    <name evidence="11" type="ORF">CBW42_04470</name>
</gene>
<dbReference type="NCBIfam" id="NF001299">
    <property type="entry name" value="PRK00241.1"/>
    <property type="match status" value="1"/>
</dbReference>
<dbReference type="EMBL" id="NHOC01000004">
    <property type="protein sequence ID" value="OUM20851.1"/>
    <property type="molecule type" value="Genomic_DNA"/>
</dbReference>
<evidence type="ECO:0000256" key="6">
    <source>
        <dbReference type="ARBA" id="ARBA00022801"/>
    </source>
</evidence>
<comment type="cofactor">
    <cofactor evidence="2">
        <name>Zn(2+)</name>
        <dbReference type="ChEBI" id="CHEBI:29105"/>
    </cofactor>
</comment>
<dbReference type="RefSeq" id="WP_087018181.1">
    <property type="nucleotide sequence ID" value="NZ_NHOC01000004.1"/>
</dbReference>
<dbReference type="GO" id="GO:0019677">
    <property type="term" value="P:NAD+ catabolic process"/>
    <property type="evidence" value="ECO:0007669"/>
    <property type="project" value="TreeGrafter"/>
</dbReference>
<dbReference type="GO" id="GO:0035529">
    <property type="term" value="F:NADH pyrophosphatase activity"/>
    <property type="evidence" value="ECO:0007669"/>
    <property type="project" value="TreeGrafter"/>
</dbReference>
<keyword evidence="6" id="KW-0378">Hydrolase</keyword>
<comment type="similarity">
    <text evidence="3">Belongs to the Nudix hydrolase family. NudC subfamily.</text>
</comment>
<evidence type="ECO:0000256" key="7">
    <source>
        <dbReference type="ARBA" id="ARBA00022842"/>
    </source>
</evidence>
<dbReference type="InterPro" id="IPR049734">
    <property type="entry name" value="NudC-like_C"/>
</dbReference>
<dbReference type="Gene3D" id="3.90.79.20">
    <property type="match status" value="1"/>
</dbReference>
<keyword evidence="5" id="KW-0479">Metal-binding</keyword>
<evidence type="ECO:0000256" key="9">
    <source>
        <dbReference type="ARBA" id="ARBA00023679"/>
    </source>
</evidence>
<evidence type="ECO:0000256" key="8">
    <source>
        <dbReference type="ARBA" id="ARBA00023027"/>
    </source>
</evidence>
<evidence type="ECO:0000256" key="3">
    <source>
        <dbReference type="ARBA" id="ARBA00009595"/>
    </source>
</evidence>
<accession>A0A252F527</accession>
<dbReference type="Proteomes" id="UP000194903">
    <property type="component" value="Unassembled WGS sequence"/>
</dbReference>
<dbReference type="GO" id="GO:0006742">
    <property type="term" value="P:NADP+ catabolic process"/>
    <property type="evidence" value="ECO:0007669"/>
    <property type="project" value="TreeGrafter"/>
</dbReference>
<feature type="domain" description="Nudix hydrolase" evidence="10">
    <location>
        <begin position="148"/>
        <end position="272"/>
    </location>
</feature>
<evidence type="ECO:0000256" key="5">
    <source>
        <dbReference type="ARBA" id="ARBA00022723"/>
    </source>
</evidence>
<dbReference type="AlphaFoldDB" id="A0A252F527"/>
<sequence>MIQEIGQHMLSTEFAKPKPKATDFVLLFEHTDVFLLPETGTLPTYRDWCALGGLDELLVHMLEVDGIQFFTVLDLPEDIRSQLKKDVSRCLRTAQPRWLRLAAVTGLHLYQWFQTHRFCGVCGAPMRPDAKELAMRCTNEDCHSVTYPTVCPAVIVGVRNGDRILLTRSSVYKNPVYALVSGYMSVGETMEETVHREVLEETGLKIKNLQYYGNQPWGFSGAQMIGYWAELDGSDKITLQEDELKEAGWFTPDEIPPAYEEDPLDLTHYMIEQFRARRLPGQMQA</sequence>
<dbReference type="InterPro" id="IPR000086">
    <property type="entry name" value="NUDIX_hydrolase_dom"/>
</dbReference>
<comment type="cofactor">
    <cofactor evidence="1">
        <name>Mg(2+)</name>
        <dbReference type="ChEBI" id="CHEBI:18420"/>
    </cofactor>
</comment>
<evidence type="ECO:0000313" key="11">
    <source>
        <dbReference type="EMBL" id="OUM20851.1"/>
    </source>
</evidence>
<evidence type="ECO:0000259" key="10">
    <source>
        <dbReference type="PROSITE" id="PS51462"/>
    </source>
</evidence>
<dbReference type="PANTHER" id="PTHR42904">
    <property type="entry name" value="NUDIX HYDROLASE, NUDC SUBFAMILY"/>
    <property type="match status" value="1"/>
</dbReference>
<dbReference type="PROSITE" id="PS00893">
    <property type="entry name" value="NUDIX_BOX"/>
    <property type="match status" value="1"/>
</dbReference>
<evidence type="ECO:0000313" key="12">
    <source>
        <dbReference type="Proteomes" id="UP000194903"/>
    </source>
</evidence>
<dbReference type="PROSITE" id="PS51462">
    <property type="entry name" value="NUDIX"/>
    <property type="match status" value="1"/>
</dbReference>
<dbReference type="InterPro" id="IPR020084">
    <property type="entry name" value="NUDIX_hydrolase_CS"/>
</dbReference>
<dbReference type="GO" id="GO:0005829">
    <property type="term" value="C:cytosol"/>
    <property type="evidence" value="ECO:0007669"/>
    <property type="project" value="TreeGrafter"/>
</dbReference>
<comment type="catalytic activity">
    <reaction evidence="9">
        <text>a 5'-end NAD(+)-phospho-ribonucleoside in mRNA + H2O = a 5'-end phospho-adenosine-phospho-ribonucleoside in mRNA + beta-nicotinamide D-ribonucleotide + 2 H(+)</text>
        <dbReference type="Rhea" id="RHEA:60876"/>
        <dbReference type="Rhea" id="RHEA-COMP:15698"/>
        <dbReference type="Rhea" id="RHEA-COMP:15719"/>
        <dbReference type="ChEBI" id="CHEBI:14649"/>
        <dbReference type="ChEBI" id="CHEBI:15377"/>
        <dbReference type="ChEBI" id="CHEBI:15378"/>
        <dbReference type="ChEBI" id="CHEBI:144029"/>
        <dbReference type="ChEBI" id="CHEBI:144051"/>
    </reaction>
    <physiologicalReaction direction="left-to-right" evidence="9">
        <dbReference type="Rhea" id="RHEA:60877"/>
    </physiologicalReaction>
</comment>
<organism evidence="11 12">
    <name type="scientific">Butyricicoccus porcorum</name>
    <dbReference type="NCBI Taxonomy" id="1945634"/>
    <lineage>
        <taxon>Bacteria</taxon>
        <taxon>Bacillati</taxon>
        <taxon>Bacillota</taxon>
        <taxon>Clostridia</taxon>
        <taxon>Eubacteriales</taxon>
        <taxon>Butyricicoccaceae</taxon>
        <taxon>Butyricicoccus</taxon>
    </lineage>
</organism>
<dbReference type="InterPro" id="IPR015797">
    <property type="entry name" value="NUDIX_hydrolase-like_dom_sf"/>
</dbReference>
<name>A0A252F527_9FIRM</name>
<dbReference type="Gene3D" id="3.90.79.10">
    <property type="entry name" value="Nucleoside Triphosphate Pyrophosphohydrolase"/>
    <property type="match status" value="1"/>
</dbReference>
<dbReference type="CDD" id="cd03429">
    <property type="entry name" value="NUDIX_NADH_pyrophosphatase_Nudt13"/>
    <property type="match status" value="1"/>
</dbReference>
<dbReference type="PANTHER" id="PTHR42904:SF6">
    <property type="entry name" value="NAD-CAPPED RNA HYDROLASE NUDT12"/>
    <property type="match status" value="1"/>
</dbReference>
<dbReference type="Pfam" id="PF09297">
    <property type="entry name" value="Zn_ribbon_NUD"/>
    <property type="match status" value="1"/>
</dbReference>
<comment type="caution">
    <text evidence="11">The sequence shown here is derived from an EMBL/GenBank/DDBJ whole genome shotgun (WGS) entry which is preliminary data.</text>
</comment>
<dbReference type="SUPFAM" id="SSF55811">
    <property type="entry name" value="Nudix"/>
    <property type="match status" value="1"/>
</dbReference>
<proteinExistence type="inferred from homology"/>